<evidence type="ECO:0000313" key="3">
    <source>
        <dbReference type="Proteomes" id="UP000327468"/>
    </source>
</evidence>
<feature type="compositionally biased region" description="Acidic residues" evidence="1">
    <location>
        <begin position="35"/>
        <end position="54"/>
    </location>
</feature>
<dbReference type="AlphaFoldDB" id="A0A5N5MGY0"/>
<feature type="region of interest" description="Disordered" evidence="1">
    <location>
        <begin position="23"/>
        <end position="79"/>
    </location>
</feature>
<reference evidence="2 3" key="1">
    <citation type="submission" date="2019-06" db="EMBL/GenBank/DDBJ databases">
        <title>A chromosome-scale genome assembly of the striped catfish, Pangasianodon hypophthalmus.</title>
        <authorList>
            <person name="Wen M."/>
            <person name="Zahm M."/>
            <person name="Roques C."/>
            <person name="Cabau C."/>
            <person name="Klopp C."/>
            <person name="Donnadieu C."/>
            <person name="Jouanno E."/>
            <person name="Avarre J.-C."/>
            <person name="Campet M."/>
            <person name="Ha T.T.T."/>
            <person name="Dugue R."/>
            <person name="Lampietro C."/>
            <person name="Louis A."/>
            <person name="Herpin A."/>
            <person name="Echchiki A."/>
            <person name="Berthelot C."/>
            <person name="Parey E."/>
            <person name="Roest-Crollius H."/>
            <person name="Braasch I."/>
            <person name="Postlethwait J."/>
            <person name="Bobe J."/>
            <person name="Montfort J."/>
            <person name="Bouchez O."/>
            <person name="Begum T."/>
            <person name="Schartl M."/>
            <person name="Guiguen Y."/>
        </authorList>
    </citation>
    <scope>NUCLEOTIDE SEQUENCE [LARGE SCALE GENOMIC DNA]</scope>
    <source>
        <strain evidence="2 3">Indonesia</strain>
        <tissue evidence="2">Blood</tissue>
    </source>
</reference>
<gene>
    <name evidence="2" type="ORF">PHYPO_G00040060</name>
</gene>
<sequence>MNKVVTRPGSFVRWVWWESVSAEGAGSSAVGSALAEEETEADSEEAEEETEEDTAPARWTHGVITGRSGESGRTDPFRL</sequence>
<organism evidence="2 3">
    <name type="scientific">Pangasianodon hypophthalmus</name>
    <name type="common">Striped catfish</name>
    <name type="synonym">Helicophagus hypophthalmus</name>
    <dbReference type="NCBI Taxonomy" id="310915"/>
    <lineage>
        <taxon>Eukaryota</taxon>
        <taxon>Metazoa</taxon>
        <taxon>Chordata</taxon>
        <taxon>Craniata</taxon>
        <taxon>Vertebrata</taxon>
        <taxon>Euteleostomi</taxon>
        <taxon>Actinopterygii</taxon>
        <taxon>Neopterygii</taxon>
        <taxon>Teleostei</taxon>
        <taxon>Ostariophysi</taxon>
        <taxon>Siluriformes</taxon>
        <taxon>Pangasiidae</taxon>
        <taxon>Pangasianodon</taxon>
    </lineage>
</organism>
<feature type="compositionally biased region" description="Low complexity" evidence="1">
    <location>
        <begin position="23"/>
        <end position="34"/>
    </location>
</feature>
<accession>A0A5N5MGY0</accession>
<keyword evidence="3" id="KW-1185">Reference proteome</keyword>
<proteinExistence type="predicted"/>
<protein>
    <submittedName>
        <fullName evidence="2">Uncharacterized protein</fullName>
    </submittedName>
</protein>
<comment type="caution">
    <text evidence="2">The sequence shown here is derived from an EMBL/GenBank/DDBJ whole genome shotgun (WGS) entry which is preliminary data.</text>
</comment>
<dbReference type="Proteomes" id="UP000327468">
    <property type="component" value="Chromosome 13"/>
</dbReference>
<dbReference type="EMBL" id="VFJC01000014">
    <property type="protein sequence ID" value="KAB5553563.1"/>
    <property type="molecule type" value="Genomic_DNA"/>
</dbReference>
<name>A0A5N5MGY0_PANHP</name>
<evidence type="ECO:0000256" key="1">
    <source>
        <dbReference type="SAM" id="MobiDB-lite"/>
    </source>
</evidence>
<feature type="compositionally biased region" description="Basic and acidic residues" evidence="1">
    <location>
        <begin position="70"/>
        <end position="79"/>
    </location>
</feature>
<evidence type="ECO:0000313" key="2">
    <source>
        <dbReference type="EMBL" id="KAB5553563.1"/>
    </source>
</evidence>